<comment type="caution">
    <text evidence="2">The sequence shown here is derived from an EMBL/GenBank/DDBJ whole genome shotgun (WGS) entry which is preliminary data.</text>
</comment>
<proteinExistence type="predicted"/>
<dbReference type="EMBL" id="JAACLJ010000003">
    <property type="protein sequence ID" value="KAF4589123.1"/>
    <property type="molecule type" value="Genomic_DNA"/>
</dbReference>
<keyword evidence="1" id="KW-0732">Signal</keyword>
<gene>
    <name evidence="2" type="ORF">GQ602_003012</name>
</gene>
<keyword evidence="3" id="KW-1185">Reference proteome</keyword>
<evidence type="ECO:0000313" key="2">
    <source>
        <dbReference type="EMBL" id="KAF4589123.1"/>
    </source>
</evidence>
<feature type="signal peptide" evidence="1">
    <location>
        <begin position="1"/>
        <end position="15"/>
    </location>
</feature>
<feature type="chain" id="PRO_5034897117" evidence="1">
    <location>
        <begin position="16"/>
        <end position="84"/>
    </location>
</feature>
<accession>A0A8H4VDT1</accession>
<protein>
    <submittedName>
        <fullName evidence="2">Hydrophobin 3</fullName>
    </submittedName>
</protein>
<organism evidence="2 3">
    <name type="scientific">Ophiocordyceps camponoti-floridani</name>
    <dbReference type="NCBI Taxonomy" id="2030778"/>
    <lineage>
        <taxon>Eukaryota</taxon>
        <taxon>Fungi</taxon>
        <taxon>Dikarya</taxon>
        <taxon>Ascomycota</taxon>
        <taxon>Pezizomycotina</taxon>
        <taxon>Sordariomycetes</taxon>
        <taxon>Hypocreomycetidae</taxon>
        <taxon>Hypocreales</taxon>
        <taxon>Ophiocordycipitaceae</taxon>
        <taxon>Ophiocordyceps</taxon>
    </lineage>
</organism>
<dbReference type="OrthoDB" id="8115477at2759"/>
<dbReference type="AlphaFoldDB" id="A0A8H4VDT1"/>
<name>A0A8H4VDT1_9HYPO</name>
<sequence>MKFLAIVALATVAIAAPADVEPRSSVNKCNVSSQQQVCCNGLLGCVVQILGSSCANRAYCCDSNGPSTGGLININGLNCVNLSG</sequence>
<reference evidence="2 3" key="1">
    <citation type="journal article" date="2020" name="G3 (Bethesda)">
        <title>Genetic Underpinnings of Host Manipulation by Ophiocordyceps as Revealed by Comparative Transcriptomics.</title>
        <authorList>
            <person name="Will I."/>
            <person name="Das B."/>
            <person name="Trinh T."/>
            <person name="Brachmann A."/>
            <person name="Ohm R.A."/>
            <person name="de Bekker C."/>
        </authorList>
    </citation>
    <scope>NUCLEOTIDE SEQUENCE [LARGE SCALE GENOMIC DNA]</scope>
    <source>
        <strain evidence="2 3">EC05</strain>
    </source>
</reference>
<evidence type="ECO:0000256" key="1">
    <source>
        <dbReference type="SAM" id="SignalP"/>
    </source>
</evidence>
<dbReference type="Proteomes" id="UP000562929">
    <property type="component" value="Unassembled WGS sequence"/>
</dbReference>
<evidence type="ECO:0000313" key="3">
    <source>
        <dbReference type="Proteomes" id="UP000562929"/>
    </source>
</evidence>